<evidence type="ECO:0000256" key="3">
    <source>
        <dbReference type="ARBA" id="ARBA00023125"/>
    </source>
</evidence>
<evidence type="ECO:0000256" key="2">
    <source>
        <dbReference type="ARBA" id="ARBA00023082"/>
    </source>
</evidence>
<comment type="caution">
    <text evidence="7">The sequence shown here is derived from an EMBL/GenBank/DDBJ whole genome shotgun (WGS) entry which is preliminary data.</text>
</comment>
<evidence type="ECO:0000313" key="7">
    <source>
        <dbReference type="EMBL" id="RCK23874.1"/>
    </source>
</evidence>
<dbReference type="Proteomes" id="UP000253061">
    <property type="component" value="Unassembled WGS sequence"/>
</dbReference>
<feature type="region of interest" description="Disordered" evidence="5">
    <location>
        <begin position="81"/>
        <end position="105"/>
    </location>
</feature>
<dbReference type="AlphaFoldDB" id="A0A367VF84"/>
<evidence type="ECO:0000313" key="8">
    <source>
        <dbReference type="Proteomes" id="UP000253061"/>
    </source>
</evidence>
<feature type="domain" description="RNA polymerase sigma-70 region 2" evidence="6">
    <location>
        <begin position="15"/>
        <end position="78"/>
    </location>
</feature>
<organism evidence="7 8">
    <name type="scientific">Thalassospira profundimaris</name>
    <dbReference type="NCBI Taxonomy" id="502049"/>
    <lineage>
        <taxon>Bacteria</taxon>
        <taxon>Pseudomonadati</taxon>
        <taxon>Pseudomonadota</taxon>
        <taxon>Alphaproteobacteria</taxon>
        <taxon>Rhodospirillales</taxon>
        <taxon>Thalassospiraceae</taxon>
        <taxon>Thalassospira</taxon>
    </lineage>
</organism>
<keyword evidence="2" id="KW-0731">Sigma factor</keyword>
<keyword evidence="1" id="KW-0805">Transcription regulation</keyword>
<dbReference type="GO" id="GO:0006352">
    <property type="term" value="P:DNA-templated transcription initiation"/>
    <property type="evidence" value="ECO:0007669"/>
    <property type="project" value="InterPro"/>
</dbReference>
<dbReference type="GO" id="GO:0016987">
    <property type="term" value="F:sigma factor activity"/>
    <property type="evidence" value="ECO:0007669"/>
    <property type="project" value="UniProtKB-KW"/>
</dbReference>
<dbReference type="InterPro" id="IPR013325">
    <property type="entry name" value="RNA_pol_sigma_r2"/>
</dbReference>
<dbReference type="InterPro" id="IPR039425">
    <property type="entry name" value="RNA_pol_sigma-70-like"/>
</dbReference>
<evidence type="ECO:0000256" key="1">
    <source>
        <dbReference type="ARBA" id="ARBA00023015"/>
    </source>
</evidence>
<evidence type="ECO:0000259" key="6">
    <source>
        <dbReference type="Pfam" id="PF04542"/>
    </source>
</evidence>
<feature type="compositionally biased region" description="Polar residues" evidence="5">
    <location>
        <begin position="88"/>
        <end position="100"/>
    </location>
</feature>
<reference evidence="7 8" key="1">
    <citation type="submission" date="2014-07" db="EMBL/GenBank/DDBJ databases">
        <title>Draft genome sequence of Thalassospira profundimaris R8-17.</title>
        <authorList>
            <person name="Lai Q."/>
            <person name="Shao Z."/>
        </authorList>
    </citation>
    <scope>NUCLEOTIDE SEQUENCE [LARGE SCALE GENOMIC DNA]</scope>
    <source>
        <strain evidence="7 8">R8-17</strain>
    </source>
</reference>
<gene>
    <name evidence="7" type="ORF">TH6_03900</name>
</gene>
<evidence type="ECO:0000256" key="5">
    <source>
        <dbReference type="SAM" id="MobiDB-lite"/>
    </source>
</evidence>
<protein>
    <recommendedName>
        <fullName evidence="6">RNA polymerase sigma-70 region 2 domain-containing protein</fullName>
    </recommendedName>
</protein>
<dbReference type="Pfam" id="PF04542">
    <property type="entry name" value="Sigma70_r2"/>
    <property type="match status" value="1"/>
</dbReference>
<name>A0A367VF84_9PROT</name>
<sequence length="194" mass="21465">MKFAPVSDTSSDWQALQKGLHRFVQSRVPRDAVDDVVSDILEAIIRNRSSLAIASNPSAWIYATARSKLVDYYRKKSRERSALDALQSDPTTETPNNLNRTTDDDADVNGLNDCLTGIISTMAAGDQNILRAIDLNRTRQIDFATQNNLALPTVKSRIQRARKRLRNRMIACCPDGGMSTCERTCITATSCAAD</sequence>
<dbReference type="InterPro" id="IPR014284">
    <property type="entry name" value="RNA_pol_sigma-70_dom"/>
</dbReference>
<dbReference type="PANTHER" id="PTHR43133">
    <property type="entry name" value="RNA POLYMERASE ECF-TYPE SIGMA FACTO"/>
    <property type="match status" value="1"/>
</dbReference>
<dbReference type="NCBIfam" id="TIGR02937">
    <property type="entry name" value="sigma70-ECF"/>
    <property type="match status" value="1"/>
</dbReference>
<keyword evidence="3" id="KW-0238">DNA-binding</keyword>
<dbReference type="PANTHER" id="PTHR43133:SF8">
    <property type="entry name" value="RNA POLYMERASE SIGMA FACTOR HI_1459-RELATED"/>
    <property type="match status" value="1"/>
</dbReference>
<evidence type="ECO:0000256" key="4">
    <source>
        <dbReference type="ARBA" id="ARBA00023163"/>
    </source>
</evidence>
<proteinExistence type="predicted"/>
<accession>A0A367VF84</accession>
<dbReference type="RefSeq" id="WP_062953683.1">
    <property type="nucleotide sequence ID" value="NZ_JPWB01000002.1"/>
</dbReference>
<dbReference type="EMBL" id="JPWB01000002">
    <property type="protein sequence ID" value="RCK23874.1"/>
    <property type="molecule type" value="Genomic_DNA"/>
</dbReference>
<dbReference type="Gene3D" id="1.10.1740.10">
    <property type="match status" value="1"/>
</dbReference>
<dbReference type="InterPro" id="IPR007627">
    <property type="entry name" value="RNA_pol_sigma70_r2"/>
</dbReference>
<dbReference type="SUPFAM" id="SSF88946">
    <property type="entry name" value="Sigma2 domain of RNA polymerase sigma factors"/>
    <property type="match status" value="1"/>
</dbReference>
<dbReference type="GO" id="GO:0003677">
    <property type="term" value="F:DNA binding"/>
    <property type="evidence" value="ECO:0007669"/>
    <property type="project" value="UniProtKB-KW"/>
</dbReference>
<keyword evidence="4" id="KW-0804">Transcription</keyword>